<dbReference type="Proteomes" id="UP000748025">
    <property type="component" value="Unassembled WGS sequence"/>
</dbReference>
<dbReference type="OrthoDB" id="74183at2759"/>
<evidence type="ECO:0000256" key="5">
    <source>
        <dbReference type="SAM" id="MobiDB-lite"/>
    </source>
</evidence>
<evidence type="ECO:0000313" key="8">
    <source>
        <dbReference type="EMBL" id="KAG5987740.1"/>
    </source>
</evidence>
<dbReference type="Pfam" id="PF04376">
    <property type="entry name" value="ATE_N"/>
    <property type="match status" value="1"/>
</dbReference>
<dbReference type="InterPro" id="IPR007472">
    <property type="entry name" value="N-end_Aminoacyl_Trfase_C"/>
</dbReference>
<evidence type="ECO:0000313" key="9">
    <source>
        <dbReference type="Proteomes" id="UP000748025"/>
    </source>
</evidence>
<evidence type="ECO:0000259" key="6">
    <source>
        <dbReference type="Pfam" id="PF04376"/>
    </source>
</evidence>
<evidence type="ECO:0000256" key="3">
    <source>
        <dbReference type="ARBA" id="ARBA00022679"/>
    </source>
</evidence>
<evidence type="ECO:0000256" key="1">
    <source>
        <dbReference type="ARBA" id="ARBA00009991"/>
    </source>
</evidence>
<keyword evidence="9" id="KW-1185">Reference proteome</keyword>
<feature type="region of interest" description="Disordered" evidence="5">
    <location>
        <begin position="345"/>
        <end position="381"/>
    </location>
</feature>
<comment type="caution">
    <text evidence="8">The sequence shown here is derived from an EMBL/GenBank/DDBJ whole genome shotgun (WGS) entry which is preliminary data.</text>
</comment>
<keyword evidence="3" id="KW-0808">Transferase</keyword>
<evidence type="ECO:0000256" key="4">
    <source>
        <dbReference type="ARBA" id="ARBA00023315"/>
    </source>
</evidence>
<accession>A0A9P7N3E8</accession>
<feature type="domain" description="N-end rule aminoacyl transferase C-terminal" evidence="7">
    <location>
        <begin position="180"/>
        <end position="317"/>
    </location>
</feature>
<feature type="compositionally biased region" description="Basic and acidic residues" evidence="5">
    <location>
        <begin position="361"/>
        <end position="373"/>
    </location>
</feature>
<gene>
    <name evidence="8" type="ORF">E4U43_004958</name>
</gene>
<dbReference type="SUPFAM" id="SSF55729">
    <property type="entry name" value="Acyl-CoA N-acyltransferases (Nat)"/>
    <property type="match status" value="1"/>
</dbReference>
<dbReference type="InterPro" id="IPR030700">
    <property type="entry name" value="N-end_Aminoacyl_Trfase"/>
</dbReference>
<dbReference type="GO" id="GO:0004057">
    <property type="term" value="F:arginyl-tRNA--protein transferase activity"/>
    <property type="evidence" value="ECO:0007669"/>
    <property type="project" value="UniProtKB-EC"/>
</dbReference>
<organism evidence="8 9">
    <name type="scientific">Claviceps pusilla</name>
    <dbReference type="NCBI Taxonomy" id="123648"/>
    <lineage>
        <taxon>Eukaryota</taxon>
        <taxon>Fungi</taxon>
        <taxon>Dikarya</taxon>
        <taxon>Ascomycota</taxon>
        <taxon>Pezizomycotina</taxon>
        <taxon>Sordariomycetes</taxon>
        <taxon>Hypocreomycetidae</taxon>
        <taxon>Hypocreales</taxon>
        <taxon>Clavicipitaceae</taxon>
        <taxon>Claviceps</taxon>
    </lineage>
</organism>
<protein>
    <recommendedName>
        <fullName evidence="2">arginyltransferase</fullName>
        <ecNumber evidence="2">2.3.2.8</ecNumber>
    </recommendedName>
</protein>
<dbReference type="EC" id="2.3.2.8" evidence="2"/>
<sequence>MTTTPMASTMLLTPESTSIDYEYLSPVGYDKTTLCLYCDADDHKQSERYSYYAQATSLSPGFYQTLLDRYWRRSGMTLYRPNQVRSCCPHYTIRLDSSQFKPSRDQRQTVNRFTKFVCGDAYMNEAARLHPRTREDVRRRDNEFSFIDRIHEAEYDRLRTPPEPAHSFVVTLEADTFSEEKYQVYNNYQMVVHKDPPQRRTREGFIRFLCSSPLRREVLVEEGQQRKRSLGSYHQCYRLDGVLVAIGVLDLLPNCVSSVYFFYHESIHKHSPGKLSALYEIALALEEGYQWWYPGFYIHNCPKMKYKVKYSPQYILDPNTLCWDPLDSKVLSLLDRKSFVSLSTEKDNADTSGQDSAGDDDTGKAKQKDEEGSLLRSGMPGISSVSDMMQVDLDHIALKIFSEGPLFMTSDLVPYWDEQSFTDWPSFKASVAELVAAIGPDMIEKLCIDMT</sequence>
<name>A0A9P7N3E8_9HYPO</name>
<reference evidence="8" key="1">
    <citation type="journal article" date="2020" name="bioRxiv">
        <title>Whole genome comparisons of ergot fungi reveals the divergence and evolution of species within the genus Claviceps are the result of varying mechanisms driving genome evolution and host range expansion.</title>
        <authorList>
            <person name="Wyka S.A."/>
            <person name="Mondo S.J."/>
            <person name="Liu M."/>
            <person name="Dettman J."/>
            <person name="Nalam V."/>
            <person name="Broders K.D."/>
        </authorList>
    </citation>
    <scope>NUCLEOTIDE SEQUENCE</scope>
    <source>
        <strain evidence="8">CCC 602</strain>
    </source>
</reference>
<proteinExistence type="inferred from homology"/>
<dbReference type="GO" id="GO:0005737">
    <property type="term" value="C:cytoplasm"/>
    <property type="evidence" value="ECO:0007669"/>
    <property type="project" value="TreeGrafter"/>
</dbReference>
<dbReference type="EMBL" id="SRPW01003229">
    <property type="protein sequence ID" value="KAG5987740.1"/>
    <property type="molecule type" value="Genomic_DNA"/>
</dbReference>
<evidence type="ECO:0000259" key="7">
    <source>
        <dbReference type="Pfam" id="PF04377"/>
    </source>
</evidence>
<dbReference type="Pfam" id="PF04377">
    <property type="entry name" value="ATE_C"/>
    <property type="match status" value="1"/>
</dbReference>
<dbReference type="AlphaFoldDB" id="A0A9P7N3E8"/>
<comment type="similarity">
    <text evidence="1">Belongs to the R-transferase family.</text>
</comment>
<feature type="domain" description="N-end aminoacyl transferase N-terminal" evidence="6">
    <location>
        <begin position="35"/>
        <end position="108"/>
    </location>
</feature>
<evidence type="ECO:0000256" key="2">
    <source>
        <dbReference type="ARBA" id="ARBA00012025"/>
    </source>
</evidence>
<dbReference type="PANTHER" id="PTHR21367:SF1">
    <property type="entry name" value="ARGINYL-TRNA--PROTEIN TRANSFERASE 1"/>
    <property type="match status" value="1"/>
</dbReference>
<keyword evidence="4" id="KW-0012">Acyltransferase</keyword>
<dbReference type="PANTHER" id="PTHR21367">
    <property type="entry name" value="ARGININE-TRNA-PROTEIN TRANSFERASE 1"/>
    <property type="match status" value="1"/>
</dbReference>
<dbReference type="InterPro" id="IPR016181">
    <property type="entry name" value="Acyl_CoA_acyltransferase"/>
</dbReference>
<dbReference type="InterPro" id="IPR007471">
    <property type="entry name" value="N-end_Aminoacyl_Trfase_N"/>
</dbReference>